<dbReference type="InParanoid" id="G3I4V0"/>
<accession>G3I4V0</accession>
<reference evidence="2" key="1">
    <citation type="journal article" date="2011" name="Nat. Biotechnol.">
        <title>The genomic sequence of the Chinese hamster ovary (CHO)-K1 cell line.</title>
        <authorList>
            <person name="Xu X."/>
            <person name="Nagarajan H."/>
            <person name="Lewis N.E."/>
            <person name="Pan S."/>
            <person name="Cai Z."/>
            <person name="Liu X."/>
            <person name="Chen W."/>
            <person name="Xie M."/>
            <person name="Wang W."/>
            <person name="Hammond S."/>
            <person name="Andersen M.R."/>
            <person name="Neff N."/>
            <person name="Passarelli B."/>
            <person name="Koh W."/>
            <person name="Fan H.C."/>
            <person name="Wang J."/>
            <person name="Gui Y."/>
            <person name="Lee K.H."/>
            <person name="Betenbaugh M.J."/>
            <person name="Quake S.R."/>
            <person name="Famili I."/>
            <person name="Palsson B.O."/>
            <person name="Wang J."/>
        </authorList>
    </citation>
    <scope>NUCLEOTIDE SEQUENCE [LARGE SCALE GENOMIC DNA]</scope>
    <source>
        <strain evidence="2">CHO K1 cell line</strain>
    </source>
</reference>
<gene>
    <name evidence="1" type="ORF">I79_018487</name>
</gene>
<evidence type="ECO:0000313" key="2">
    <source>
        <dbReference type="Proteomes" id="UP000001075"/>
    </source>
</evidence>
<evidence type="ECO:0000313" key="1">
    <source>
        <dbReference type="EMBL" id="EGW13909.1"/>
    </source>
</evidence>
<name>G3I4V0_CRIGR</name>
<dbReference type="AlphaFoldDB" id="G3I4V0"/>
<organism evidence="1 2">
    <name type="scientific">Cricetulus griseus</name>
    <name type="common">Chinese hamster</name>
    <name type="synonym">Cricetulus barabensis griseus</name>
    <dbReference type="NCBI Taxonomy" id="10029"/>
    <lineage>
        <taxon>Eukaryota</taxon>
        <taxon>Metazoa</taxon>
        <taxon>Chordata</taxon>
        <taxon>Craniata</taxon>
        <taxon>Vertebrata</taxon>
        <taxon>Euteleostomi</taxon>
        <taxon>Mammalia</taxon>
        <taxon>Eutheria</taxon>
        <taxon>Euarchontoglires</taxon>
        <taxon>Glires</taxon>
        <taxon>Rodentia</taxon>
        <taxon>Myomorpha</taxon>
        <taxon>Muroidea</taxon>
        <taxon>Cricetidae</taxon>
        <taxon>Cricetinae</taxon>
        <taxon>Cricetulus</taxon>
    </lineage>
</organism>
<protein>
    <submittedName>
        <fullName evidence="1">Uncharacterized protein</fullName>
    </submittedName>
</protein>
<sequence>MSMWAAHTGVNRQWEDMGNLEWTQEGLMGRVGSEYDQKTIVYMYANLKLMKNVIFKTMTGVVMGL</sequence>
<dbReference type="Proteomes" id="UP000001075">
    <property type="component" value="Unassembled WGS sequence"/>
</dbReference>
<proteinExistence type="predicted"/>
<dbReference type="EMBL" id="JH001269">
    <property type="protein sequence ID" value="EGW13909.1"/>
    <property type="molecule type" value="Genomic_DNA"/>
</dbReference>